<feature type="active site" description="Charge relay system" evidence="19">
    <location>
        <position position="233"/>
    </location>
</feature>
<keyword evidence="21" id="KW-0720">Serine protease</keyword>
<keyword evidence="8 21" id="KW-0645">Protease</keyword>
<dbReference type="CDD" id="cd00054">
    <property type="entry name" value="EGF_CA"/>
    <property type="match status" value="1"/>
</dbReference>
<evidence type="ECO:0000256" key="17">
    <source>
        <dbReference type="ARBA" id="ARBA00030307"/>
    </source>
</evidence>
<dbReference type="InterPro" id="IPR009003">
    <property type="entry name" value="Peptidase_S1_PA"/>
</dbReference>
<keyword evidence="6" id="KW-0964">Secreted</keyword>
<dbReference type="PIRSF" id="PIRSF001143">
    <property type="entry name" value="Factor_X"/>
    <property type="match status" value="1"/>
</dbReference>
<dbReference type="InterPro" id="IPR018114">
    <property type="entry name" value="TRYPSIN_HIS"/>
</dbReference>
<comment type="caution">
    <text evidence="26">The sequence shown here is derived from an EMBL/GenBank/DDBJ whole genome shotgun (WGS) entry which is preliminary data.</text>
</comment>
<evidence type="ECO:0000256" key="4">
    <source>
        <dbReference type="ARBA" id="ARBA00015530"/>
    </source>
</evidence>
<feature type="domain" description="Peptidase S1" evidence="24">
    <location>
        <begin position="191"/>
        <end position="429"/>
    </location>
</feature>
<dbReference type="PROSITE" id="PS00134">
    <property type="entry name" value="TRYPSIN_HIS"/>
    <property type="match status" value="1"/>
</dbReference>
<dbReference type="InterPro" id="IPR018097">
    <property type="entry name" value="EGF_Ca-bd_CS"/>
</dbReference>
<evidence type="ECO:0000256" key="12">
    <source>
        <dbReference type="ARBA" id="ARBA00022801"/>
    </source>
</evidence>
<dbReference type="PROSITE" id="PS50026">
    <property type="entry name" value="EGF_3"/>
    <property type="match status" value="1"/>
</dbReference>
<dbReference type="PROSITE" id="PS01186">
    <property type="entry name" value="EGF_2"/>
    <property type="match status" value="1"/>
</dbReference>
<dbReference type="Pfam" id="PF14670">
    <property type="entry name" value="FXa_inhibition"/>
    <property type="match status" value="1"/>
</dbReference>
<keyword evidence="9" id="KW-0165">Cleavage on pair of basic residues</keyword>
<evidence type="ECO:0000256" key="3">
    <source>
        <dbReference type="ARBA" id="ARBA00012069"/>
    </source>
</evidence>
<dbReference type="SMART" id="SM00069">
    <property type="entry name" value="GLA"/>
    <property type="match status" value="1"/>
</dbReference>
<dbReference type="InterPro" id="IPR001314">
    <property type="entry name" value="Peptidase_S1A"/>
</dbReference>
<dbReference type="InterPro" id="IPR050442">
    <property type="entry name" value="Peptidase_S1_coag_factors"/>
</dbReference>
<keyword evidence="14" id="KW-0865">Zymogen</keyword>
<feature type="signal peptide" evidence="22">
    <location>
        <begin position="1"/>
        <end position="23"/>
    </location>
</feature>
<dbReference type="PRINTS" id="PR00001">
    <property type="entry name" value="GLABLOOD"/>
</dbReference>
<dbReference type="PROSITE" id="PS00010">
    <property type="entry name" value="ASX_HYDROXYL"/>
    <property type="match status" value="1"/>
</dbReference>
<comment type="catalytic activity">
    <reaction evidence="1">
        <text>Selective cleavage of Arg-|-Ile bond in factor X to form factor Xa.</text>
        <dbReference type="EC" id="3.4.21.21"/>
    </reaction>
</comment>
<evidence type="ECO:0000256" key="5">
    <source>
        <dbReference type="ARBA" id="ARBA00022479"/>
    </source>
</evidence>
<dbReference type="GO" id="GO:0007596">
    <property type="term" value="P:blood coagulation"/>
    <property type="evidence" value="ECO:0007669"/>
    <property type="project" value="InterPro"/>
</dbReference>
<evidence type="ECO:0000256" key="18">
    <source>
        <dbReference type="ARBA" id="ARBA00056668"/>
    </source>
</evidence>
<evidence type="ECO:0000256" key="21">
    <source>
        <dbReference type="RuleBase" id="RU363034"/>
    </source>
</evidence>
<dbReference type="PROSITE" id="PS50240">
    <property type="entry name" value="TRYPSIN_DOM"/>
    <property type="match status" value="1"/>
</dbReference>
<dbReference type="Gene3D" id="4.10.740.10">
    <property type="entry name" value="Coagulation Factor IX"/>
    <property type="match status" value="1"/>
</dbReference>
<protein>
    <recommendedName>
        <fullName evidence="4">Coagulation factor VII</fullName>
        <ecNumber evidence="3">3.4.21.21</ecNumber>
    </recommendedName>
    <alternativeName>
        <fullName evidence="17">Serum prothrombin conversion accelerator</fullName>
    </alternativeName>
</protein>
<evidence type="ECO:0000256" key="20">
    <source>
        <dbReference type="PROSITE-ProRule" id="PRU00076"/>
    </source>
</evidence>
<dbReference type="GO" id="GO:0004252">
    <property type="term" value="F:serine-type endopeptidase activity"/>
    <property type="evidence" value="ECO:0007669"/>
    <property type="project" value="UniProtKB-EC"/>
</dbReference>
<dbReference type="FunFam" id="4.10.740.10:FF:000001">
    <property type="entry name" value="vitamin K-dependent protein S"/>
    <property type="match status" value="1"/>
</dbReference>
<evidence type="ECO:0000256" key="10">
    <source>
        <dbReference type="ARBA" id="ARBA00022729"/>
    </source>
</evidence>
<evidence type="ECO:0000256" key="19">
    <source>
        <dbReference type="PIRSR" id="PIRSR001143-1"/>
    </source>
</evidence>
<dbReference type="Proteomes" id="UP001181693">
    <property type="component" value="Unassembled WGS sequence"/>
</dbReference>
<name>A0AAV3B190_PYXAD</name>
<dbReference type="InterPro" id="IPR000742">
    <property type="entry name" value="EGF"/>
</dbReference>
<evidence type="ECO:0000256" key="9">
    <source>
        <dbReference type="ARBA" id="ARBA00022685"/>
    </source>
</evidence>
<feature type="domain" description="Gla" evidence="25">
    <location>
        <begin position="41"/>
        <end position="87"/>
    </location>
</feature>
<feature type="domain" description="EGF-like" evidence="23">
    <location>
        <begin position="87"/>
        <end position="123"/>
    </location>
</feature>
<evidence type="ECO:0000256" key="2">
    <source>
        <dbReference type="ARBA" id="ARBA00004613"/>
    </source>
</evidence>
<evidence type="ECO:0000259" key="23">
    <source>
        <dbReference type="PROSITE" id="PS50026"/>
    </source>
</evidence>
<dbReference type="EMBL" id="DYDO01000001">
    <property type="protein sequence ID" value="DBA33147.1"/>
    <property type="molecule type" value="Genomic_DNA"/>
</dbReference>
<proteinExistence type="predicted"/>
<dbReference type="InterPro" id="IPR043504">
    <property type="entry name" value="Peptidase_S1_PA_chymotrypsin"/>
</dbReference>
<evidence type="ECO:0000259" key="25">
    <source>
        <dbReference type="PROSITE" id="PS50998"/>
    </source>
</evidence>
<keyword evidence="7 20" id="KW-0245">EGF-like domain</keyword>
<feature type="active site" description="Charge relay system" evidence="19">
    <location>
        <position position="283"/>
    </location>
</feature>
<evidence type="ECO:0000256" key="8">
    <source>
        <dbReference type="ARBA" id="ARBA00022670"/>
    </source>
</evidence>
<keyword evidence="13" id="KW-0106">Calcium</keyword>
<keyword evidence="5" id="KW-0301">Gamma-carboxyglutamic acid</keyword>
<keyword evidence="11" id="KW-0677">Repeat</keyword>
<keyword evidence="12 21" id="KW-0378">Hydrolase</keyword>
<dbReference type="Pfam" id="PF00594">
    <property type="entry name" value="Gla"/>
    <property type="match status" value="1"/>
</dbReference>
<dbReference type="PROSITE" id="PS00022">
    <property type="entry name" value="EGF_1"/>
    <property type="match status" value="1"/>
</dbReference>
<evidence type="ECO:0000256" key="6">
    <source>
        <dbReference type="ARBA" id="ARBA00022525"/>
    </source>
</evidence>
<dbReference type="SUPFAM" id="SSF57630">
    <property type="entry name" value="GLA-domain"/>
    <property type="match status" value="1"/>
</dbReference>
<dbReference type="InterPro" id="IPR001254">
    <property type="entry name" value="Trypsin_dom"/>
</dbReference>
<evidence type="ECO:0000256" key="16">
    <source>
        <dbReference type="ARBA" id="ARBA00023180"/>
    </source>
</evidence>
<evidence type="ECO:0000256" key="15">
    <source>
        <dbReference type="ARBA" id="ARBA00023157"/>
    </source>
</evidence>
<reference evidence="26" key="1">
    <citation type="thesis" date="2020" institute="ProQuest LLC" country="789 East Eisenhower Parkway, Ann Arbor, MI, USA">
        <title>Comparative Genomics and Chromosome Evolution.</title>
        <authorList>
            <person name="Mudd A.B."/>
        </authorList>
    </citation>
    <scope>NUCLEOTIDE SEQUENCE</scope>
    <source>
        <strain evidence="26">1538</strain>
        <tissue evidence="26">Blood</tissue>
    </source>
</reference>
<comment type="subcellular location">
    <subcellularLocation>
        <location evidence="2">Secreted</location>
    </subcellularLocation>
</comment>
<gene>
    <name evidence="26" type="ORF">GDO54_000875</name>
</gene>
<organism evidence="26 27">
    <name type="scientific">Pyxicephalus adspersus</name>
    <name type="common">African bullfrog</name>
    <dbReference type="NCBI Taxonomy" id="30357"/>
    <lineage>
        <taxon>Eukaryota</taxon>
        <taxon>Metazoa</taxon>
        <taxon>Chordata</taxon>
        <taxon>Craniata</taxon>
        <taxon>Vertebrata</taxon>
        <taxon>Euteleostomi</taxon>
        <taxon>Amphibia</taxon>
        <taxon>Batrachia</taxon>
        <taxon>Anura</taxon>
        <taxon>Neobatrachia</taxon>
        <taxon>Ranoidea</taxon>
        <taxon>Pyxicephalidae</taxon>
        <taxon>Pyxicephalinae</taxon>
        <taxon>Pyxicephalus</taxon>
    </lineage>
</organism>
<keyword evidence="15 20" id="KW-1015">Disulfide bond</keyword>
<dbReference type="InterPro" id="IPR000152">
    <property type="entry name" value="EGF-type_Asp/Asn_hydroxyl_site"/>
</dbReference>
<evidence type="ECO:0000256" key="7">
    <source>
        <dbReference type="ARBA" id="ARBA00022536"/>
    </source>
</evidence>
<dbReference type="Gene3D" id="2.40.10.10">
    <property type="entry name" value="Trypsin-like serine proteases"/>
    <property type="match status" value="2"/>
</dbReference>
<evidence type="ECO:0000313" key="26">
    <source>
        <dbReference type="EMBL" id="DBA33147.1"/>
    </source>
</evidence>
<comment type="function">
    <text evidence="18">Initiates the extrinsic pathway of blood coagulation. Serine protease that circulates in the blood in a zymogen form. Factor VII is converted to factor VIIa by factor Xa, factor XIIa, factor IXa, or thrombin by minor proteolysis. In the presence of tissue factor and calcium ions, factor VIIa then converts factor X to factor Xa by limited proteolysis. Factor VIIa also converts factor IX to factor IXa in the presence of tissue factor and calcium.</text>
</comment>
<keyword evidence="27" id="KW-1185">Reference proteome</keyword>
<dbReference type="PANTHER" id="PTHR24278">
    <property type="entry name" value="COAGULATION FACTOR"/>
    <property type="match status" value="1"/>
</dbReference>
<dbReference type="Gene3D" id="2.10.25.10">
    <property type="entry name" value="Laminin"/>
    <property type="match status" value="2"/>
</dbReference>
<dbReference type="Pfam" id="PF00089">
    <property type="entry name" value="Trypsin"/>
    <property type="match status" value="1"/>
</dbReference>
<dbReference type="PROSITE" id="PS00135">
    <property type="entry name" value="TRYPSIN_SER"/>
    <property type="match status" value="1"/>
</dbReference>
<dbReference type="Pfam" id="PF00008">
    <property type="entry name" value="EGF"/>
    <property type="match status" value="1"/>
</dbReference>
<dbReference type="GO" id="GO:0006508">
    <property type="term" value="P:proteolysis"/>
    <property type="evidence" value="ECO:0007669"/>
    <property type="project" value="UniProtKB-KW"/>
</dbReference>
<comment type="caution">
    <text evidence="20">Lacks conserved residue(s) required for the propagation of feature annotation.</text>
</comment>
<dbReference type="SMART" id="SM00179">
    <property type="entry name" value="EGF_CA"/>
    <property type="match status" value="1"/>
</dbReference>
<dbReference type="EC" id="3.4.21.21" evidence="3"/>
<dbReference type="GO" id="GO:0005509">
    <property type="term" value="F:calcium ion binding"/>
    <property type="evidence" value="ECO:0007669"/>
    <property type="project" value="InterPro"/>
</dbReference>
<dbReference type="InterPro" id="IPR033116">
    <property type="entry name" value="TRYPSIN_SER"/>
</dbReference>
<accession>A0AAV3B190</accession>
<dbReference type="PRINTS" id="PR00010">
    <property type="entry name" value="EGFBLOOD"/>
</dbReference>
<evidence type="ECO:0000256" key="1">
    <source>
        <dbReference type="ARBA" id="ARBA00001355"/>
    </source>
</evidence>
<dbReference type="SUPFAM" id="SSF50494">
    <property type="entry name" value="Trypsin-like serine proteases"/>
    <property type="match status" value="1"/>
</dbReference>
<dbReference type="SMART" id="SM00181">
    <property type="entry name" value="EGF"/>
    <property type="match status" value="2"/>
</dbReference>
<keyword evidence="16" id="KW-0325">Glycoprotein</keyword>
<dbReference type="PROSITE" id="PS50998">
    <property type="entry name" value="GLA_2"/>
    <property type="match status" value="1"/>
</dbReference>
<evidence type="ECO:0000256" key="22">
    <source>
        <dbReference type="SAM" id="SignalP"/>
    </source>
</evidence>
<evidence type="ECO:0000259" key="24">
    <source>
        <dbReference type="PROSITE" id="PS50240"/>
    </source>
</evidence>
<dbReference type="InterPro" id="IPR001881">
    <property type="entry name" value="EGF-like_Ca-bd_dom"/>
</dbReference>
<sequence length="433" mass="48716">MGLGQRKTLLFCFIFIFTPLTFAVFLNNKEADNVLKSRVRRANSFLEELRSPSLERECNEEVCSYEEAREIFKDERRLKEFWKTYSDVDDCLSKPCLNGGTCSDEIQSYVCTCPEGYEGRNCETSLEQTITCEDDNGQCQQFCHSSPMQRRECTCLEGYSLGEDGTSCIPTVEYPCGQTPVLKKKKTHGRIVGGEECPKGECPWQARLVLDKRPESICGGTLIAPNWVLTAAHCLRPAFVNKLSVVLGDHKISEYEGTEQERKVVEIIIHENYRKVTANYDHDIALLRLNASVNYTDYVVPMCLPETTFAVKVLSKHGSTSTVSGWGRLLEGGATPDILRRVTLPRIASQQCKTQTGINITDNMFCAGYIDGSKDACKGDSGGPYITMYKKTYYLTGIVSWGLGCAKEDKYGVYTRVSRYTNWILNHMNQTTT</sequence>
<evidence type="ECO:0000313" key="27">
    <source>
        <dbReference type="Proteomes" id="UP001181693"/>
    </source>
</evidence>
<evidence type="ECO:0000256" key="14">
    <source>
        <dbReference type="ARBA" id="ARBA00023145"/>
    </source>
</evidence>
<dbReference type="InterPro" id="IPR017857">
    <property type="entry name" value="Coagulation_fac-like_Gla_dom"/>
</dbReference>
<dbReference type="PRINTS" id="PR00722">
    <property type="entry name" value="CHYMOTRYPSIN"/>
</dbReference>
<evidence type="ECO:0000256" key="13">
    <source>
        <dbReference type="ARBA" id="ARBA00022837"/>
    </source>
</evidence>
<feature type="disulfide bond" evidence="20">
    <location>
        <begin position="113"/>
        <end position="122"/>
    </location>
</feature>
<feature type="chain" id="PRO_5043506306" description="Coagulation factor VII" evidence="22">
    <location>
        <begin position="24"/>
        <end position="433"/>
    </location>
</feature>
<dbReference type="PANTHER" id="PTHR24278:SF26">
    <property type="entry name" value="COAGULATION FACTOR VII"/>
    <property type="match status" value="1"/>
</dbReference>
<dbReference type="InterPro" id="IPR000294">
    <property type="entry name" value="GLA_domain"/>
</dbReference>
<dbReference type="FunFam" id="2.40.10.10:FF:000013">
    <property type="entry name" value="Coagulation factor X"/>
    <property type="match status" value="1"/>
</dbReference>
<evidence type="ECO:0000256" key="11">
    <source>
        <dbReference type="ARBA" id="ARBA00022737"/>
    </source>
</evidence>
<dbReference type="PROSITE" id="PS01187">
    <property type="entry name" value="EGF_CA"/>
    <property type="match status" value="1"/>
</dbReference>
<dbReference type="InterPro" id="IPR035972">
    <property type="entry name" value="GLA-like_dom_SF"/>
</dbReference>
<dbReference type="GO" id="GO:0005615">
    <property type="term" value="C:extracellular space"/>
    <property type="evidence" value="ECO:0007669"/>
    <property type="project" value="TreeGrafter"/>
</dbReference>
<dbReference type="InterPro" id="IPR012224">
    <property type="entry name" value="Pept_S1A_FX"/>
</dbReference>
<dbReference type="FunFam" id="2.10.25.10:FF:000420">
    <property type="entry name" value="Coagulation factor VII"/>
    <property type="match status" value="1"/>
</dbReference>
<feature type="active site" description="Charge relay system" evidence="19">
    <location>
        <position position="381"/>
    </location>
</feature>
<dbReference type="SMART" id="SM00020">
    <property type="entry name" value="Tryp_SPc"/>
    <property type="match status" value="1"/>
</dbReference>
<dbReference type="PROSITE" id="PS00011">
    <property type="entry name" value="GLA_1"/>
    <property type="match status" value="1"/>
</dbReference>
<dbReference type="AlphaFoldDB" id="A0AAV3B190"/>
<dbReference type="CDD" id="cd00190">
    <property type="entry name" value="Tryp_SPc"/>
    <property type="match status" value="1"/>
</dbReference>
<keyword evidence="10 22" id="KW-0732">Signal</keyword>